<dbReference type="InterPro" id="IPR014284">
    <property type="entry name" value="RNA_pol_sigma-70_dom"/>
</dbReference>
<dbReference type="PANTHER" id="PTHR43133">
    <property type="entry name" value="RNA POLYMERASE ECF-TYPE SIGMA FACTO"/>
    <property type="match status" value="1"/>
</dbReference>
<evidence type="ECO:0000256" key="2">
    <source>
        <dbReference type="ARBA" id="ARBA00023015"/>
    </source>
</evidence>
<protein>
    <submittedName>
        <fullName evidence="8">Sigma-70 family RNA polymerase sigma factor</fullName>
    </submittedName>
</protein>
<dbReference type="OrthoDB" id="9784272at2"/>
<feature type="domain" description="RNA polymerase sigma factor 70 region 4 type 2" evidence="7">
    <location>
        <begin position="150"/>
        <end position="191"/>
    </location>
</feature>
<evidence type="ECO:0000256" key="6">
    <source>
        <dbReference type="SAM" id="MobiDB-lite"/>
    </source>
</evidence>
<keyword evidence="5" id="KW-0804">Transcription</keyword>
<reference evidence="8 9" key="1">
    <citation type="submission" date="2018-07" db="EMBL/GenBank/DDBJ databases">
        <title>Genome analysis of Larkinella rosea.</title>
        <authorList>
            <person name="Zhou Z."/>
            <person name="Wang G."/>
        </authorList>
    </citation>
    <scope>NUCLEOTIDE SEQUENCE [LARGE SCALE GENOMIC DNA]</scope>
    <source>
        <strain evidence="9">zzj9</strain>
    </source>
</reference>
<comment type="caution">
    <text evidence="8">The sequence shown here is derived from an EMBL/GenBank/DDBJ whole genome shotgun (WGS) entry which is preliminary data.</text>
</comment>
<dbReference type="Proteomes" id="UP000253383">
    <property type="component" value="Unassembled WGS sequence"/>
</dbReference>
<evidence type="ECO:0000313" key="9">
    <source>
        <dbReference type="Proteomes" id="UP000253383"/>
    </source>
</evidence>
<dbReference type="SUPFAM" id="SSF88659">
    <property type="entry name" value="Sigma3 and sigma4 domains of RNA polymerase sigma factors"/>
    <property type="match status" value="1"/>
</dbReference>
<name>A0A368JL30_9BACT</name>
<dbReference type="RefSeq" id="WP_114408108.1">
    <property type="nucleotide sequence ID" value="NZ_QOWE01000019.1"/>
</dbReference>
<gene>
    <name evidence="8" type="ORF">DUE52_21440</name>
</gene>
<dbReference type="InterPro" id="IPR039425">
    <property type="entry name" value="RNA_pol_sigma-70-like"/>
</dbReference>
<sequence>MRNVALSVPINPKGSDHSGSDSRPPDGAARTVQRERPRLLDFIRRRLPTREDAEDLLQDVLMDWAEIDRRTQLPSPTDPLTQPIEHLAGWLFAVARRKIIDWYRKKRTVSLEDQSRGYADDDGEPLLMASLLPANDLTADEMLMREAMMEAVMEAVSELPAEQREVFVRHEIDGQSFRDMADETGIPINTLLSRKHYAILYLRERLRGLYEEWIIN</sequence>
<organism evidence="8 9">
    <name type="scientific">Larkinella punicea</name>
    <dbReference type="NCBI Taxonomy" id="2315727"/>
    <lineage>
        <taxon>Bacteria</taxon>
        <taxon>Pseudomonadati</taxon>
        <taxon>Bacteroidota</taxon>
        <taxon>Cytophagia</taxon>
        <taxon>Cytophagales</taxon>
        <taxon>Spirosomataceae</taxon>
        <taxon>Larkinella</taxon>
    </lineage>
</organism>
<dbReference type="InterPro" id="IPR013325">
    <property type="entry name" value="RNA_pol_sigma_r2"/>
</dbReference>
<accession>A0A368JL30</accession>
<comment type="similarity">
    <text evidence="1">Belongs to the sigma-70 factor family. ECF subfamily.</text>
</comment>
<evidence type="ECO:0000313" key="8">
    <source>
        <dbReference type="EMBL" id="RCR67374.1"/>
    </source>
</evidence>
<dbReference type="PANTHER" id="PTHR43133:SF8">
    <property type="entry name" value="RNA POLYMERASE SIGMA FACTOR HI_1459-RELATED"/>
    <property type="match status" value="1"/>
</dbReference>
<dbReference type="InterPro" id="IPR013324">
    <property type="entry name" value="RNA_pol_sigma_r3/r4-like"/>
</dbReference>
<keyword evidence="4" id="KW-0238">DNA-binding</keyword>
<feature type="compositionally biased region" description="Basic and acidic residues" evidence="6">
    <location>
        <begin position="14"/>
        <end position="24"/>
    </location>
</feature>
<dbReference type="Pfam" id="PF08281">
    <property type="entry name" value="Sigma70_r4_2"/>
    <property type="match status" value="1"/>
</dbReference>
<proteinExistence type="inferred from homology"/>
<dbReference type="GO" id="GO:0006352">
    <property type="term" value="P:DNA-templated transcription initiation"/>
    <property type="evidence" value="ECO:0007669"/>
    <property type="project" value="InterPro"/>
</dbReference>
<dbReference type="NCBIfam" id="TIGR02937">
    <property type="entry name" value="sigma70-ECF"/>
    <property type="match status" value="1"/>
</dbReference>
<evidence type="ECO:0000256" key="3">
    <source>
        <dbReference type="ARBA" id="ARBA00023082"/>
    </source>
</evidence>
<dbReference type="GO" id="GO:0016987">
    <property type="term" value="F:sigma factor activity"/>
    <property type="evidence" value="ECO:0007669"/>
    <property type="project" value="UniProtKB-KW"/>
</dbReference>
<dbReference type="Gene3D" id="1.10.10.10">
    <property type="entry name" value="Winged helix-like DNA-binding domain superfamily/Winged helix DNA-binding domain"/>
    <property type="match status" value="1"/>
</dbReference>
<evidence type="ECO:0000256" key="1">
    <source>
        <dbReference type="ARBA" id="ARBA00010641"/>
    </source>
</evidence>
<dbReference type="CDD" id="cd06171">
    <property type="entry name" value="Sigma70_r4"/>
    <property type="match status" value="1"/>
</dbReference>
<dbReference type="InterPro" id="IPR036388">
    <property type="entry name" value="WH-like_DNA-bd_sf"/>
</dbReference>
<dbReference type="Gene3D" id="1.10.1740.10">
    <property type="match status" value="1"/>
</dbReference>
<keyword evidence="9" id="KW-1185">Reference proteome</keyword>
<keyword evidence="2" id="KW-0805">Transcription regulation</keyword>
<feature type="region of interest" description="Disordered" evidence="6">
    <location>
        <begin position="1"/>
        <end position="34"/>
    </location>
</feature>
<keyword evidence="3" id="KW-0731">Sigma factor</keyword>
<dbReference type="AlphaFoldDB" id="A0A368JL30"/>
<dbReference type="SUPFAM" id="SSF88946">
    <property type="entry name" value="Sigma2 domain of RNA polymerase sigma factors"/>
    <property type="match status" value="1"/>
</dbReference>
<evidence type="ECO:0000256" key="5">
    <source>
        <dbReference type="ARBA" id="ARBA00023163"/>
    </source>
</evidence>
<dbReference type="GO" id="GO:0003677">
    <property type="term" value="F:DNA binding"/>
    <property type="evidence" value="ECO:0007669"/>
    <property type="project" value="UniProtKB-KW"/>
</dbReference>
<dbReference type="EMBL" id="QOWE01000019">
    <property type="protein sequence ID" value="RCR67374.1"/>
    <property type="molecule type" value="Genomic_DNA"/>
</dbReference>
<dbReference type="InterPro" id="IPR013249">
    <property type="entry name" value="RNA_pol_sigma70_r4_t2"/>
</dbReference>
<evidence type="ECO:0000256" key="4">
    <source>
        <dbReference type="ARBA" id="ARBA00023125"/>
    </source>
</evidence>
<evidence type="ECO:0000259" key="7">
    <source>
        <dbReference type="Pfam" id="PF08281"/>
    </source>
</evidence>